<proteinExistence type="predicted"/>
<dbReference type="Proteomes" id="UP000786811">
    <property type="component" value="Unassembled WGS sequence"/>
</dbReference>
<comment type="caution">
    <text evidence="1">The sequence shown here is derived from an EMBL/GenBank/DDBJ whole genome shotgun (WGS) entry which is preliminary data.</text>
</comment>
<dbReference type="OrthoDB" id="430238at2759"/>
<gene>
    <name evidence="1" type="ORF">HICCMSTLAB_LOCUS6738</name>
</gene>
<protein>
    <submittedName>
        <fullName evidence="1">Uncharacterized protein</fullName>
    </submittedName>
</protein>
<organism evidence="1 2">
    <name type="scientific">Cotesia congregata</name>
    <name type="common">Parasitoid wasp</name>
    <name type="synonym">Apanteles congregatus</name>
    <dbReference type="NCBI Taxonomy" id="51543"/>
    <lineage>
        <taxon>Eukaryota</taxon>
        <taxon>Metazoa</taxon>
        <taxon>Ecdysozoa</taxon>
        <taxon>Arthropoda</taxon>
        <taxon>Hexapoda</taxon>
        <taxon>Insecta</taxon>
        <taxon>Pterygota</taxon>
        <taxon>Neoptera</taxon>
        <taxon>Endopterygota</taxon>
        <taxon>Hymenoptera</taxon>
        <taxon>Apocrita</taxon>
        <taxon>Ichneumonoidea</taxon>
        <taxon>Braconidae</taxon>
        <taxon>Microgastrinae</taxon>
        <taxon>Cotesia</taxon>
    </lineage>
</organism>
<dbReference type="EMBL" id="CAJNRD030001120">
    <property type="protein sequence ID" value="CAG5093303.1"/>
    <property type="molecule type" value="Genomic_DNA"/>
</dbReference>
<keyword evidence="2" id="KW-1185">Reference proteome</keyword>
<reference evidence="1" key="1">
    <citation type="submission" date="2021-04" db="EMBL/GenBank/DDBJ databases">
        <authorList>
            <person name="Chebbi M.A.C M."/>
        </authorList>
    </citation>
    <scope>NUCLEOTIDE SEQUENCE</scope>
</reference>
<evidence type="ECO:0000313" key="2">
    <source>
        <dbReference type="Proteomes" id="UP000786811"/>
    </source>
</evidence>
<dbReference type="AlphaFoldDB" id="A0A8J2HG22"/>
<evidence type="ECO:0000313" key="1">
    <source>
        <dbReference type="EMBL" id="CAG5093303.1"/>
    </source>
</evidence>
<accession>A0A8J2HG22</accession>
<sequence length="111" mass="12639">MCTVVQINLQNTDLQTGYLPLLDTPENIFIGNCVVTNREGKCYVLAVNAYEDDIQLEIPAQELVPFECEGSSEDFFDPESDNDIGEDPRDRFQFIGEKRLLKDQEGSIYKI</sequence>
<name>A0A8J2HG22_COTCN</name>